<feature type="transmembrane region" description="Helical" evidence="1">
    <location>
        <begin position="35"/>
        <end position="62"/>
    </location>
</feature>
<name>A0A2W4WB89_9CYAN</name>
<reference evidence="2 3" key="1">
    <citation type="submission" date="2018-04" db="EMBL/GenBank/DDBJ databases">
        <authorList>
            <person name="Go L.Y."/>
            <person name="Mitchell J.A."/>
        </authorList>
    </citation>
    <scope>NUCLEOTIDE SEQUENCE [LARGE SCALE GENOMIC DNA]</scope>
    <source>
        <strain evidence="2">ULC066bin1</strain>
    </source>
</reference>
<dbReference type="Proteomes" id="UP000249467">
    <property type="component" value="Unassembled WGS sequence"/>
</dbReference>
<proteinExistence type="predicted"/>
<dbReference type="EMBL" id="QBML01000007">
    <property type="protein sequence ID" value="PZO42323.1"/>
    <property type="molecule type" value="Genomic_DNA"/>
</dbReference>
<keyword evidence="1" id="KW-1133">Transmembrane helix</keyword>
<reference evidence="2 3" key="2">
    <citation type="submission" date="2018-06" db="EMBL/GenBank/DDBJ databases">
        <title>Metagenomic assembly of (sub)arctic Cyanobacteria and their associated microbiome from non-axenic cultures.</title>
        <authorList>
            <person name="Baurain D."/>
        </authorList>
    </citation>
    <scope>NUCLEOTIDE SEQUENCE [LARGE SCALE GENOMIC DNA]</scope>
    <source>
        <strain evidence="2">ULC066bin1</strain>
    </source>
</reference>
<feature type="transmembrane region" description="Helical" evidence="1">
    <location>
        <begin position="69"/>
        <end position="86"/>
    </location>
</feature>
<comment type="caution">
    <text evidence="2">The sequence shown here is derived from an EMBL/GenBank/DDBJ whole genome shotgun (WGS) entry which is preliminary data.</text>
</comment>
<protein>
    <submittedName>
        <fullName evidence="2">Uncharacterized protein</fullName>
    </submittedName>
</protein>
<organism evidence="2 3">
    <name type="scientific">Pseudanabaena frigida</name>
    <dbReference type="NCBI Taxonomy" id="945775"/>
    <lineage>
        <taxon>Bacteria</taxon>
        <taxon>Bacillati</taxon>
        <taxon>Cyanobacteriota</taxon>
        <taxon>Cyanophyceae</taxon>
        <taxon>Pseudanabaenales</taxon>
        <taxon>Pseudanabaenaceae</taxon>
        <taxon>Pseudanabaena</taxon>
    </lineage>
</organism>
<evidence type="ECO:0000313" key="2">
    <source>
        <dbReference type="EMBL" id="PZO42323.1"/>
    </source>
</evidence>
<evidence type="ECO:0000256" key="1">
    <source>
        <dbReference type="SAM" id="Phobius"/>
    </source>
</evidence>
<keyword evidence="1" id="KW-0472">Membrane</keyword>
<feature type="transmembrane region" description="Helical" evidence="1">
    <location>
        <begin position="7"/>
        <end position="29"/>
    </location>
</feature>
<sequence>MRTIRKIPIFSLALVLVGYIAYGWLLSIHKADWRIWIPIGAIAFGVDWLFSVAWAIAAVIFVFFQKSQFILSLGISVVWAMLMYVARNELRAFMNNRGWNFFVLAVIAGGGLGLGWFTDTLPIIRSFGETLIKN</sequence>
<accession>A0A2W4WB89</accession>
<dbReference type="AlphaFoldDB" id="A0A2W4WB89"/>
<evidence type="ECO:0000313" key="3">
    <source>
        <dbReference type="Proteomes" id="UP000249467"/>
    </source>
</evidence>
<keyword evidence="1" id="KW-0812">Transmembrane</keyword>
<gene>
    <name evidence="2" type="ORF">DCF19_06940</name>
</gene>
<feature type="transmembrane region" description="Helical" evidence="1">
    <location>
        <begin position="98"/>
        <end position="117"/>
    </location>
</feature>